<keyword evidence="2" id="KW-1003">Cell membrane</keyword>
<feature type="domain" description="Type II secretion system protein GspF" evidence="7">
    <location>
        <begin position="154"/>
        <end position="279"/>
    </location>
</feature>
<gene>
    <name evidence="8" type="ORF">BKP35_06170</name>
</gene>
<feature type="transmembrane region" description="Helical" evidence="6">
    <location>
        <begin position="95"/>
        <end position="112"/>
    </location>
</feature>
<evidence type="ECO:0000256" key="5">
    <source>
        <dbReference type="ARBA" id="ARBA00023136"/>
    </source>
</evidence>
<sequence length="321" mass="36831">MTYLLILLVLFSSCLFFIAIFQLFFLTDKRMQKRIKHYLKKGPEGIKLDRKKFNFIVQFRVANQQLKNRLLTKKKDIKLDLSLKRAGVPLKPEEYLLFQFISTALLGMFLYILSGNLFFLFLGFFIGYFIPIWWVKKKQLERMKKFNDSLPDMITTVVGSLRAGFSFPQALKTVVEEANSPMKEEMEIVLREMQYGSSIEEALTSLKERMPSEDLELMIQAILIQRQVGGNLATVLDKIVETIRDRTRIQQQILTLTAQGRLSGIVIGLLPIILAIVIYFIEPDYIGTLFSHPIGLGMILIGLVAGIIGFILIRKLTVIEV</sequence>
<feature type="transmembrane region" description="Helical" evidence="6">
    <location>
        <begin position="293"/>
        <end position="313"/>
    </location>
</feature>
<evidence type="ECO:0000256" key="6">
    <source>
        <dbReference type="SAM" id="Phobius"/>
    </source>
</evidence>
<evidence type="ECO:0000313" key="9">
    <source>
        <dbReference type="Proteomes" id="UP000180098"/>
    </source>
</evidence>
<dbReference type="InterPro" id="IPR042094">
    <property type="entry name" value="T2SS_GspF_sf"/>
</dbReference>
<dbReference type="GO" id="GO:0005886">
    <property type="term" value="C:plasma membrane"/>
    <property type="evidence" value="ECO:0007669"/>
    <property type="project" value="UniProtKB-SubCell"/>
</dbReference>
<evidence type="ECO:0000313" key="8">
    <source>
        <dbReference type="EMBL" id="OIJ14633.1"/>
    </source>
</evidence>
<evidence type="ECO:0000256" key="4">
    <source>
        <dbReference type="ARBA" id="ARBA00022989"/>
    </source>
</evidence>
<organism evidence="8 9">
    <name type="scientific">Anaerobacillus arseniciselenatis</name>
    <dbReference type="NCBI Taxonomy" id="85682"/>
    <lineage>
        <taxon>Bacteria</taxon>
        <taxon>Bacillati</taxon>
        <taxon>Bacillota</taxon>
        <taxon>Bacilli</taxon>
        <taxon>Bacillales</taxon>
        <taxon>Bacillaceae</taxon>
        <taxon>Anaerobacillus</taxon>
    </lineage>
</organism>
<dbReference type="AlphaFoldDB" id="A0A1S2LR86"/>
<dbReference type="PANTHER" id="PTHR35007:SF1">
    <property type="entry name" value="PILUS ASSEMBLY PROTEIN"/>
    <property type="match status" value="1"/>
</dbReference>
<dbReference type="OrthoDB" id="9803381at2"/>
<keyword evidence="9" id="KW-1185">Reference proteome</keyword>
<dbReference type="InterPro" id="IPR018076">
    <property type="entry name" value="T2SS_GspF_dom"/>
</dbReference>
<dbReference type="RefSeq" id="WP_071312514.1">
    <property type="nucleotide sequence ID" value="NZ_MLQQ01000005.1"/>
</dbReference>
<keyword evidence="3 6" id="KW-0812">Transmembrane</keyword>
<dbReference type="Proteomes" id="UP000180098">
    <property type="component" value="Unassembled WGS sequence"/>
</dbReference>
<accession>A0A1S2LR86</accession>
<keyword evidence="4 6" id="KW-1133">Transmembrane helix</keyword>
<name>A0A1S2LR86_9BACI</name>
<reference evidence="8 9" key="1">
    <citation type="submission" date="2016-10" db="EMBL/GenBank/DDBJ databases">
        <title>Draft genome sequences of four alkaliphilic bacteria belonging to the Anaerobacillus genus.</title>
        <authorList>
            <person name="Bassil N.M."/>
            <person name="Lloyd J.R."/>
        </authorList>
    </citation>
    <scope>NUCLEOTIDE SEQUENCE [LARGE SCALE GENOMIC DNA]</scope>
    <source>
        <strain evidence="8 9">DSM 15340</strain>
    </source>
</reference>
<dbReference type="Pfam" id="PF00482">
    <property type="entry name" value="T2SSF"/>
    <property type="match status" value="1"/>
</dbReference>
<proteinExistence type="predicted"/>
<dbReference type="PANTHER" id="PTHR35007">
    <property type="entry name" value="INTEGRAL MEMBRANE PROTEIN-RELATED"/>
    <property type="match status" value="1"/>
</dbReference>
<dbReference type="EMBL" id="MLQQ01000005">
    <property type="protein sequence ID" value="OIJ14633.1"/>
    <property type="molecule type" value="Genomic_DNA"/>
</dbReference>
<feature type="transmembrane region" description="Helical" evidence="6">
    <location>
        <begin position="6"/>
        <end position="26"/>
    </location>
</feature>
<comment type="subcellular location">
    <subcellularLocation>
        <location evidence="1">Cell membrane</location>
        <topology evidence="1">Multi-pass membrane protein</topology>
    </subcellularLocation>
</comment>
<comment type="caution">
    <text evidence="8">The sequence shown here is derived from an EMBL/GenBank/DDBJ whole genome shotgun (WGS) entry which is preliminary data.</text>
</comment>
<evidence type="ECO:0000256" key="2">
    <source>
        <dbReference type="ARBA" id="ARBA00022475"/>
    </source>
</evidence>
<evidence type="ECO:0000259" key="7">
    <source>
        <dbReference type="Pfam" id="PF00482"/>
    </source>
</evidence>
<keyword evidence="5 6" id="KW-0472">Membrane</keyword>
<evidence type="ECO:0000256" key="1">
    <source>
        <dbReference type="ARBA" id="ARBA00004651"/>
    </source>
</evidence>
<feature type="transmembrane region" description="Helical" evidence="6">
    <location>
        <begin position="118"/>
        <end position="135"/>
    </location>
</feature>
<evidence type="ECO:0000256" key="3">
    <source>
        <dbReference type="ARBA" id="ARBA00022692"/>
    </source>
</evidence>
<protein>
    <submittedName>
        <fullName evidence="8">Type II secretion system protein</fullName>
    </submittedName>
</protein>
<feature type="transmembrane region" description="Helical" evidence="6">
    <location>
        <begin position="262"/>
        <end position="281"/>
    </location>
</feature>
<dbReference type="Gene3D" id="1.20.81.30">
    <property type="entry name" value="Type II secretion system (T2SS), domain F"/>
    <property type="match status" value="1"/>
</dbReference>